<dbReference type="Proteomes" id="UP001321473">
    <property type="component" value="Unassembled WGS sequence"/>
</dbReference>
<dbReference type="Gene3D" id="3.40.50.1820">
    <property type="entry name" value="alpha/beta hydrolase"/>
    <property type="match status" value="1"/>
</dbReference>
<evidence type="ECO:0000259" key="2">
    <source>
        <dbReference type="Pfam" id="PF00135"/>
    </source>
</evidence>
<protein>
    <recommendedName>
        <fullName evidence="2">Carboxylesterase type B domain-containing protein</fullName>
    </recommendedName>
</protein>
<evidence type="ECO:0000256" key="1">
    <source>
        <dbReference type="ARBA" id="ARBA00023180"/>
    </source>
</evidence>
<organism evidence="3 4">
    <name type="scientific">Amblyomma americanum</name>
    <name type="common">Lone star tick</name>
    <dbReference type="NCBI Taxonomy" id="6943"/>
    <lineage>
        <taxon>Eukaryota</taxon>
        <taxon>Metazoa</taxon>
        <taxon>Ecdysozoa</taxon>
        <taxon>Arthropoda</taxon>
        <taxon>Chelicerata</taxon>
        <taxon>Arachnida</taxon>
        <taxon>Acari</taxon>
        <taxon>Parasitiformes</taxon>
        <taxon>Ixodida</taxon>
        <taxon>Ixodoidea</taxon>
        <taxon>Ixodidae</taxon>
        <taxon>Amblyomminae</taxon>
        <taxon>Amblyomma</taxon>
    </lineage>
</organism>
<dbReference type="InterPro" id="IPR029058">
    <property type="entry name" value="AB_hydrolase_fold"/>
</dbReference>
<gene>
    <name evidence="3" type="ORF">V5799_003748</name>
</gene>
<dbReference type="EMBL" id="JARKHS020033915">
    <property type="protein sequence ID" value="KAK8758623.1"/>
    <property type="molecule type" value="Genomic_DNA"/>
</dbReference>
<dbReference type="InterPro" id="IPR002018">
    <property type="entry name" value="CarbesteraseB"/>
</dbReference>
<name>A0AAQ4D833_AMBAM</name>
<evidence type="ECO:0000313" key="3">
    <source>
        <dbReference type="EMBL" id="KAK8758623.1"/>
    </source>
</evidence>
<evidence type="ECO:0000313" key="4">
    <source>
        <dbReference type="Proteomes" id="UP001321473"/>
    </source>
</evidence>
<dbReference type="Pfam" id="PF00135">
    <property type="entry name" value="COesterase"/>
    <property type="match status" value="1"/>
</dbReference>
<accession>A0AAQ4D833</accession>
<feature type="domain" description="Carboxylesterase type B" evidence="2">
    <location>
        <begin position="8"/>
        <end position="66"/>
    </location>
</feature>
<proteinExistence type="predicted"/>
<keyword evidence="1" id="KW-0325">Glycoprotein</keyword>
<dbReference type="SUPFAM" id="SSF53474">
    <property type="entry name" value="alpha/beta-Hydrolases"/>
    <property type="match status" value="1"/>
</dbReference>
<comment type="caution">
    <text evidence="3">The sequence shown here is derived from an EMBL/GenBank/DDBJ whole genome shotgun (WGS) entry which is preliminary data.</text>
</comment>
<keyword evidence="4" id="KW-1185">Reference proteome</keyword>
<dbReference type="AlphaFoldDB" id="A0AAQ4D833"/>
<reference evidence="3 4" key="1">
    <citation type="journal article" date="2023" name="Arcadia Sci">
        <title>De novo assembly of a long-read Amblyomma americanum tick genome.</title>
        <authorList>
            <person name="Chou S."/>
            <person name="Poskanzer K.E."/>
            <person name="Rollins M."/>
            <person name="Thuy-Boun P.S."/>
        </authorList>
    </citation>
    <scope>NUCLEOTIDE SEQUENCE [LARGE SCALE GENOMIC DNA]</scope>
    <source>
        <strain evidence="3">F_SG_1</strain>
        <tissue evidence="3">Salivary glands</tissue>
    </source>
</reference>
<sequence>MERALQVTTRGDDLDLLLGVPLEEHMTANDAQLSKFVMNTWVAFIRRGSETPTMNMRRPWPQFRKGAEVKVTVASDGLRLSSTWRSDIFEKLYPILFRLQKG</sequence>